<dbReference type="PANTHER" id="PTHR43464:SF19">
    <property type="entry name" value="UBIQUINONE BIOSYNTHESIS O-METHYLTRANSFERASE, MITOCHONDRIAL"/>
    <property type="match status" value="1"/>
</dbReference>
<evidence type="ECO:0000256" key="3">
    <source>
        <dbReference type="ARBA" id="ARBA00022691"/>
    </source>
</evidence>
<sequence>MTSFDAVESVWFERLGTLRNVVRQHVIREQLREHAAEVGTVLDVGCGQGTQAIALARRGHRVTGVDPSTDLLAQMGEQARVEGCTVEALQGRLEDLDAVVDDRTFDLVCAHGLLMYLPDAPVALAALVARTRPGGLLSFTFRNGDALAYRPGLRGQWQAALAAFDASRYVNELGAQAHAHRLDDVLGWCARLDLRIERWYGVRVLTDGRPADEPPDPETLADCLAAELEAGRRDPYRRLASQIHVIARR</sequence>
<keyword evidence="3" id="KW-0949">S-adenosyl-L-methionine</keyword>
<dbReference type="Pfam" id="PF13649">
    <property type="entry name" value="Methyltransf_25"/>
    <property type="match status" value="1"/>
</dbReference>
<evidence type="ECO:0000313" key="6">
    <source>
        <dbReference type="Proteomes" id="UP001500571"/>
    </source>
</evidence>
<dbReference type="InterPro" id="IPR029063">
    <property type="entry name" value="SAM-dependent_MTases_sf"/>
</dbReference>
<evidence type="ECO:0000313" key="5">
    <source>
        <dbReference type="EMBL" id="GAA1964372.1"/>
    </source>
</evidence>
<keyword evidence="1 5" id="KW-0489">Methyltransferase</keyword>
<organism evidence="5 6">
    <name type="scientific">Nocardioides panacihumi</name>
    <dbReference type="NCBI Taxonomy" id="400774"/>
    <lineage>
        <taxon>Bacteria</taxon>
        <taxon>Bacillati</taxon>
        <taxon>Actinomycetota</taxon>
        <taxon>Actinomycetes</taxon>
        <taxon>Propionibacteriales</taxon>
        <taxon>Nocardioidaceae</taxon>
        <taxon>Nocardioides</taxon>
    </lineage>
</organism>
<evidence type="ECO:0000256" key="1">
    <source>
        <dbReference type="ARBA" id="ARBA00022603"/>
    </source>
</evidence>
<proteinExistence type="predicted"/>
<feature type="domain" description="Methyltransferase" evidence="4">
    <location>
        <begin position="41"/>
        <end position="135"/>
    </location>
</feature>
<dbReference type="EMBL" id="BAAAPB010000002">
    <property type="protein sequence ID" value="GAA1964372.1"/>
    <property type="molecule type" value="Genomic_DNA"/>
</dbReference>
<reference evidence="5 6" key="1">
    <citation type="journal article" date="2019" name="Int. J. Syst. Evol. Microbiol.">
        <title>The Global Catalogue of Microorganisms (GCM) 10K type strain sequencing project: providing services to taxonomists for standard genome sequencing and annotation.</title>
        <authorList>
            <consortium name="The Broad Institute Genomics Platform"/>
            <consortium name="The Broad Institute Genome Sequencing Center for Infectious Disease"/>
            <person name="Wu L."/>
            <person name="Ma J."/>
        </authorList>
    </citation>
    <scope>NUCLEOTIDE SEQUENCE [LARGE SCALE GENOMIC DNA]</scope>
    <source>
        <strain evidence="5 6">JCM 15309</strain>
    </source>
</reference>
<evidence type="ECO:0000259" key="4">
    <source>
        <dbReference type="Pfam" id="PF13649"/>
    </source>
</evidence>
<dbReference type="Proteomes" id="UP001500571">
    <property type="component" value="Unassembled WGS sequence"/>
</dbReference>
<name>A0ABN2R6C6_9ACTN</name>
<dbReference type="Gene3D" id="3.40.50.150">
    <property type="entry name" value="Vaccinia Virus protein VP39"/>
    <property type="match status" value="1"/>
</dbReference>
<accession>A0ABN2R6C6</accession>
<dbReference type="GO" id="GO:0008168">
    <property type="term" value="F:methyltransferase activity"/>
    <property type="evidence" value="ECO:0007669"/>
    <property type="project" value="UniProtKB-KW"/>
</dbReference>
<comment type="caution">
    <text evidence="5">The sequence shown here is derived from an EMBL/GenBank/DDBJ whole genome shotgun (WGS) entry which is preliminary data.</text>
</comment>
<dbReference type="PANTHER" id="PTHR43464">
    <property type="entry name" value="METHYLTRANSFERASE"/>
    <property type="match status" value="1"/>
</dbReference>
<dbReference type="SUPFAM" id="SSF53335">
    <property type="entry name" value="S-adenosyl-L-methionine-dependent methyltransferases"/>
    <property type="match status" value="1"/>
</dbReference>
<evidence type="ECO:0000256" key="2">
    <source>
        <dbReference type="ARBA" id="ARBA00022679"/>
    </source>
</evidence>
<dbReference type="GO" id="GO:0032259">
    <property type="term" value="P:methylation"/>
    <property type="evidence" value="ECO:0007669"/>
    <property type="project" value="UniProtKB-KW"/>
</dbReference>
<dbReference type="RefSeq" id="WP_344045241.1">
    <property type="nucleotide sequence ID" value="NZ_BAAAPB010000002.1"/>
</dbReference>
<protein>
    <submittedName>
        <fullName evidence="5">Methyltransferase domain-containing protein</fullName>
    </submittedName>
</protein>
<dbReference type="InterPro" id="IPR041698">
    <property type="entry name" value="Methyltransf_25"/>
</dbReference>
<gene>
    <name evidence="5" type="ORF">GCM10009798_25690</name>
</gene>
<keyword evidence="6" id="KW-1185">Reference proteome</keyword>
<dbReference type="CDD" id="cd02440">
    <property type="entry name" value="AdoMet_MTases"/>
    <property type="match status" value="1"/>
</dbReference>
<keyword evidence="2" id="KW-0808">Transferase</keyword>